<organism evidence="2 3">
    <name type="scientific">Nocardioides panacihumi</name>
    <dbReference type="NCBI Taxonomy" id="400774"/>
    <lineage>
        <taxon>Bacteria</taxon>
        <taxon>Bacillati</taxon>
        <taxon>Actinomycetota</taxon>
        <taxon>Actinomycetes</taxon>
        <taxon>Propionibacteriales</taxon>
        <taxon>Nocardioidaceae</taxon>
        <taxon>Nocardioides</taxon>
    </lineage>
</organism>
<feature type="compositionally biased region" description="Basic and acidic residues" evidence="1">
    <location>
        <begin position="37"/>
        <end position="57"/>
    </location>
</feature>
<evidence type="ECO:0000313" key="3">
    <source>
        <dbReference type="Proteomes" id="UP001500571"/>
    </source>
</evidence>
<proteinExistence type="predicted"/>
<accession>A0ABN2RXS4</accession>
<name>A0ABN2RXS4_9ACTN</name>
<protein>
    <recommendedName>
        <fullName evidence="4">SPOR domain-containing protein</fullName>
    </recommendedName>
</protein>
<dbReference type="RefSeq" id="WP_344048449.1">
    <property type="nucleotide sequence ID" value="NZ_BAAAPB010000008.1"/>
</dbReference>
<comment type="caution">
    <text evidence="2">The sequence shown here is derived from an EMBL/GenBank/DDBJ whole genome shotgun (WGS) entry which is preliminary data.</text>
</comment>
<evidence type="ECO:0008006" key="4">
    <source>
        <dbReference type="Google" id="ProtNLM"/>
    </source>
</evidence>
<dbReference type="Proteomes" id="UP001500571">
    <property type="component" value="Unassembled WGS sequence"/>
</dbReference>
<dbReference type="EMBL" id="BAAAPB010000008">
    <property type="protein sequence ID" value="GAA1976872.1"/>
    <property type="molecule type" value="Genomic_DNA"/>
</dbReference>
<sequence length="67" mass="7431">MSDPEGGYWFCLKHHTVEGPEGCPAKDRLGPYASAAEAERALDKVEERNEAWEHDPAWNDNEDGTGS</sequence>
<gene>
    <name evidence="2" type="ORF">GCM10009798_42610</name>
</gene>
<evidence type="ECO:0000313" key="2">
    <source>
        <dbReference type="EMBL" id="GAA1976872.1"/>
    </source>
</evidence>
<feature type="region of interest" description="Disordered" evidence="1">
    <location>
        <begin position="37"/>
        <end position="67"/>
    </location>
</feature>
<reference evidence="2 3" key="1">
    <citation type="journal article" date="2019" name="Int. J. Syst. Evol. Microbiol.">
        <title>The Global Catalogue of Microorganisms (GCM) 10K type strain sequencing project: providing services to taxonomists for standard genome sequencing and annotation.</title>
        <authorList>
            <consortium name="The Broad Institute Genomics Platform"/>
            <consortium name="The Broad Institute Genome Sequencing Center for Infectious Disease"/>
            <person name="Wu L."/>
            <person name="Ma J."/>
        </authorList>
    </citation>
    <scope>NUCLEOTIDE SEQUENCE [LARGE SCALE GENOMIC DNA]</scope>
    <source>
        <strain evidence="2 3">JCM 15309</strain>
    </source>
</reference>
<keyword evidence="3" id="KW-1185">Reference proteome</keyword>
<evidence type="ECO:0000256" key="1">
    <source>
        <dbReference type="SAM" id="MobiDB-lite"/>
    </source>
</evidence>